<organism evidence="1 2">
    <name type="scientific">Rhodococcus rhodnii</name>
    <dbReference type="NCBI Taxonomy" id="38312"/>
    <lineage>
        <taxon>Bacteria</taxon>
        <taxon>Bacillati</taxon>
        <taxon>Actinomycetota</taxon>
        <taxon>Actinomycetes</taxon>
        <taxon>Mycobacteriales</taxon>
        <taxon>Nocardiaceae</taxon>
        <taxon>Rhodococcus</taxon>
    </lineage>
</organism>
<dbReference type="EMBL" id="QRCM01000001">
    <property type="protein sequence ID" value="TXG92223.1"/>
    <property type="molecule type" value="Genomic_DNA"/>
</dbReference>
<comment type="caution">
    <text evidence="1">The sequence shown here is derived from an EMBL/GenBank/DDBJ whole genome shotgun (WGS) entry which is preliminary data.</text>
</comment>
<accession>A0A6P2CIR7</accession>
<proteinExistence type="predicted"/>
<sequence>MTERFTYDAFKIATDYRDRYEDQPEIWAALNAMIIELANAHVFANADHGAHSFMRVGVSPNPPAGDAK</sequence>
<dbReference type="RefSeq" id="WP_010836913.1">
    <property type="nucleotide sequence ID" value="NZ_QRCM01000001.1"/>
</dbReference>
<protein>
    <submittedName>
        <fullName evidence="1">Uncharacterized protein</fullName>
    </submittedName>
</protein>
<name>A0A6P2CIR7_9NOCA</name>
<gene>
    <name evidence="1" type="ORF">DW322_21230</name>
</gene>
<dbReference type="Proteomes" id="UP000471120">
    <property type="component" value="Unassembled WGS sequence"/>
</dbReference>
<dbReference type="AlphaFoldDB" id="A0A6P2CIR7"/>
<evidence type="ECO:0000313" key="2">
    <source>
        <dbReference type="Proteomes" id="UP000471120"/>
    </source>
</evidence>
<evidence type="ECO:0000313" key="1">
    <source>
        <dbReference type="EMBL" id="TXG92223.1"/>
    </source>
</evidence>
<reference evidence="1 2" key="1">
    <citation type="submission" date="2018-07" db="EMBL/GenBank/DDBJ databases">
        <title>Genome sequence of Rhodococcus rhodnii ATCC 35071 from Rhodnius prolixus.</title>
        <authorList>
            <person name="Patel V."/>
            <person name="Vogel K.J."/>
        </authorList>
    </citation>
    <scope>NUCLEOTIDE SEQUENCE [LARGE SCALE GENOMIC DNA]</scope>
    <source>
        <strain evidence="1 2">ATCC 35071</strain>
    </source>
</reference>